<dbReference type="Proteomes" id="UP001237780">
    <property type="component" value="Unassembled WGS sequence"/>
</dbReference>
<evidence type="ECO:0008006" key="3">
    <source>
        <dbReference type="Google" id="ProtNLM"/>
    </source>
</evidence>
<name>A0ABU0S7C8_9HYPH</name>
<keyword evidence="2" id="KW-1185">Reference proteome</keyword>
<gene>
    <name evidence="1" type="ORF">QFZ34_001829</name>
</gene>
<evidence type="ECO:0000313" key="1">
    <source>
        <dbReference type="EMBL" id="MDQ0996647.1"/>
    </source>
</evidence>
<proteinExistence type="predicted"/>
<sequence>MQKNTTSIVQAPGVYCPTSIDWLKVFIVRKIKLSCSSLAKTLPVLVVSLSLAACQSSPQPTAASNVSAYAAEIPQLTCAAHGSVNGNAVKLTANRTKTGDPAYIEFRQRLSPGIPSGHLYVVFGRLDAQGNPVTRQYNGLFPKGSLIGLYGGAIIPMPAELKPSYADCHFSTGAAYRVSLTESQYQQLLGKVRYNLANPPLWRMFGFNCNNYAASLGSVAGLVEPANRAQPSFSYIYSFIEANGDKGRKSPTS</sequence>
<protein>
    <recommendedName>
        <fullName evidence="3">Lipoprotein</fullName>
    </recommendedName>
</protein>
<comment type="caution">
    <text evidence="1">The sequence shown here is derived from an EMBL/GenBank/DDBJ whole genome shotgun (WGS) entry which is preliminary data.</text>
</comment>
<dbReference type="EMBL" id="JAUSZT010000003">
    <property type="protein sequence ID" value="MDQ0996647.1"/>
    <property type="molecule type" value="Genomic_DNA"/>
</dbReference>
<evidence type="ECO:0000313" key="2">
    <source>
        <dbReference type="Proteomes" id="UP001237780"/>
    </source>
</evidence>
<organism evidence="1 2">
    <name type="scientific">Phyllobacterium ifriqiyense</name>
    <dbReference type="NCBI Taxonomy" id="314238"/>
    <lineage>
        <taxon>Bacteria</taxon>
        <taxon>Pseudomonadati</taxon>
        <taxon>Pseudomonadota</taxon>
        <taxon>Alphaproteobacteria</taxon>
        <taxon>Hyphomicrobiales</taxon>
        <taxon>Phyllobacteriaceae</taxon>
        <taxon>Phyllobacterium</taxon>
    </lineage>
</organism>
<accession>A0ABU0S7C8</accession>
<reference evidence="1 2" key="1">
    <citation type="submission" date="2023-07" db="EMBL/GenBank/DDBJ databases">
        <title>Comparative genomics of wheat-associated soil bacteria to identify genetic determinants of phenazine resistance.</title>
        <authorList>
            <person name="Mouncey N."/>
        </authorList>
    </citation>
    <scope>NUCLEOTIDE SEQUENCE [LARGE SCALE GENOMIC DNA]</scope>
    <source>
        <strain evidence="1 2">W4I11</strain>
    </source>
</reference>